<evidence type="ECO:0000313" key="3">
    <source>
        <dbReference type="EMBL" id="GAA3509333.1"/>
    </source>
</evidence>
<feature type="signal peptide" evidence="1">
    <location>
        <begin position="1"/>
        <end position="28"/>
    </location>
</feature>
<dbReference type="PROSITE" id="PS51662">
    <property type="entry name" value="BP_PHYTASE"/>
    <property type="match status" value="1"/>
</dbReference>
<reference evidence="4" key="1">
    <citation type="journal article" date="2019" name="Int. J. Syst. Evol. Microbiol.">
        <title>The Global Catalogue of Microorganisms (GCM) 10K type strain sequencing project: providing services to taxonomists for standard genome sequencing and annotation.</title>
        <authorList>
            <consortium name="The Broad Institute Genomics Platform"/>
            <consortium name="The Broad Institute Genome Sequencing Center for Infectious Disease"/>
            <person name="Wu L."/>
            <person name="Ma J."/>
        </authorList>
    </citation>
    <scope>NUCLEOTIDE SEQUENCE [LARGE SCALE GENOMIC DNA]</scope>
    <source>
        <strain evidence="4">JCM 17459</strain>
    </source>
</reference>
<dbReference type="Gene3D" id="2.120.10.30">
    <property type="entry name" value="TolB, C-terminal domain"/>
    <property type="match status" value="1"/>
</dbReference>
<feature type="domain" description="BPP" evidence="2">
    <location>
        <begin position="23"/>
        <end position="350"/>
    </location>
</feature>
<evidence type="ECO:0000313" key="4">
    <source>
        <dbReference type="Proteomes" id="UP001499841"/>
    </source>
</evidence>
<organism evidence="3 4">
    <name type="scientific">Georgenia daeguensis</name>
    <dbReference type="NCBI Taxonomy" id="908355"/>
    <lineage>
        <taxon>Bacteria</taxon>
        <taxon>Bacillati</taxon>
        <taxon>Actinomycetota</taxon>
        <taxon>Actinomycetes</taxon>
        <taxon>Micrococcales</taxon>
        <taxon>Bogoriellaceae</taxon>
        <taxon>Georgenia</taxon>
    </lineage>
</organism>
<dbReference type="SUPFAM" id="SSF69318">
    <property type="entry name" value="Integrin alpha N-terminal domain"/>
    <property type="match status" value="1"/>
</dbReference>
<evidence type="ECO:0000259" key="2">
    <source>
        <dbReference type="PROSITE" id="PS51662"/>
    </source>
</evidence>
<protein>
    <recommendedName>
        <fullName evidence="2">BPP domain-containing protein</fullName>
    </recommendedName>
</protein>
<dbReference type="InterPro" id="IPR028994">
    <property type="entry name" value="Integrin_alpha_N"/>
</dbReference>
<dbReference type="RefSeq" id="WP_345044239.1">
    <property type="nucleotide sequence ID" value="NZ_BAABBA010000024.1"/>
</dbReference>
<feature type="chain" id="PRO_5047086829" description="BPP domain-containing protein" evidence="1">
    <location>
        <begin position="29"/>
        <end position="579"/>
    </location>
</feature>
<dbReference type="Pfam" id="PF02333">
    <property type="entry name" value="Phytase"/>
    <property type="match status" value="1"/>
</dbReference>
<comment type="caution">
    <text evidence="3">The sequence shown here is derived from an EMBL/GenBank/DDBJ whole genome shotgun (WGS) entry which is preliminary data.</text>
</comment>
<sequence length="579" mass="60598">MNHRFTATCSLALLVALAALGVSTSAPAAAVAVPAADETQEFPAGAGDIADDPAIWVDRASPSRSVVIGSSKDEDLGGLSVYDLAGRQLQFLQTGETNNVDLRSGVLGGRTLVVASDRTRDALAFFFLNPSTRTLSPAGSTPLGFEPYGTCLYASPAGPLYAFATEATESSGQLDQYRLTLSGASVTGTKVRDLSTASQAEGCVAHDPARRLFLAEEDLGLFSYGAEPSASTARTTIDLVSGPNLEADVEGVAVAVGAAGGPSYLLASSQGDSTYHLYDLAPPHTHRRAYTVTASGTVDGATGTDGQAVTLANLGPQFPGGLVVVHDEDNTGGSTSNFKYVDALKALGPLHGAFTGFLLNDSWGPEADHAFRYGLLTDRVLIGDWDGDGDSTIMVRRGNRFYVSNELQAGRAQQEFVYGRAGDTVLVGDWDGDGDDTLAVRRGNVYHLRNTLAAGTADRVVAYGRAGDAVLVGDWDGDADDTLAVRRGNAYHLKNTISGGPADRTVLYGRAEDQVLVGDWDGDADDTLAVRRGNAYHLKNTISGGSADRTVRYGRAGDEVYVGDWNGDGADTLGLRRLG</sequence>
<proteinExistence type="predicted"/>
<evidence type="ECO:0000256" key="1">
    <source>
        <dbReference type="SAM" id="SignalP"/>
    </source>
</evidence>
<keyword evidence="1" id="KW-0732">Signal</keyword>
<dbReference type="Proteomes" id="UP001499841">
    <property type="component" value="Unassembled WGS sequence"/>
</dbReference>
<dbReference type="EMBL" id="BAABBA010000024">
    <property type="protein sequence ID" value="GAA3509333.1"/>
    <property type="molecule type" value="Genomic_DNA"/>
</dbReference>
<dbReference type="InterPro" id="IPR011042">
    <property type="entry name" value="6-blade_b-propeller_TolB-like"/>
</dbReference>
<dbReference type="InterPro" id="IPR003431">
    <property type="entry name" value="B-propeller_Phytase"/>
</dbReference>
<name>A0ABP6UIX7_9MICO</name>
<gene>
    <name evidence="3" type="ORF">GCM10022262_35760</name>
</gene>
<accession>A0ABP6UIX7</accession>
<keyword evidence="4" id="KW-1185">Reference proteome</keyword>
<dbReference type="SUPFAM" id="SSF50956">
    <property type="entry name" value="Thermostable phytase (3-phytase)"/>
    <property type="match status" value="1"/>
</dbReference>